<dbReference type="PANTHER" id="PTHR20903">
    <property type="entry name" value="PREFOLDIN SUBUNIT 1-RELATED"/>
    <property type="match status" value="1"/>
</dbReference>
<evidence type="ECO:0000256" key="3">
    <source>
        <dbReference type="SAM" id="Coils"/>
    </source>
</evidence>
<accession>A0A9W4D3S5</accession>
<dbReference type="CDD" id="cd23164">
    <property type="entry name" value="Prefoldin_1"/>
    <property type="match status" value="1"/>
</dbReference>
<evidence type="ECO:0000313" key="4">
    <source>
        <dbReference type="EMBL" id="CAD6503566.1"/>
    </source>
</evidence>
<dbReference type="GO" id="GO:0005737">
    <property type="term" value="C:cytoplasm"/>
    <property type="evidence" value="ECO:0007669"/>
    <property type="project" value="TreeGrafter"/>
</dbReference>
<sequence length="122" mass="13840">MAIPNQALQNLLQEIETQAVQAQQQLNVVKSQINMKQREVRMLDLTATEVSQLPSNTKVYEGVGKMFVFSPMSDVEKRLQTEQSQIQGELVGLGKKLQYLETTYKNSREHIDQIFKNGGGRT</sequence>
<dbReference type="PANTHER" id="PTHR20903:SF0">
    <property type="entry name" value="PREFOLDIN SUBUNIT 1"/>
    <property type="match status" value="1"/>
</dbReference>
<keyword evidence="3" id="KW-0175">Coiled coil</keyword>
<comment type="similarity">
    <text evidence="1">Belongs to the prefoldin subunit beta family.</text>
</comment>
<feature type="coiled-coil region" evidence="3">
    <location>
        <begin position="5"/>
        <end position="39"/>
    </location>
</feature>
<evidence type="ECO:0000313" key="5">
    <source>
        <dbReference type="Proteomes" id="UP000683417"/>
    </source>
</evidence>
<dbReference type="GO" id="GO:0016272">
    <property type="term" value="C:prefoldin complex"/>
    <property type="evidence" value="ECO:0007669"/>
    <property type="project" value="InterPro"/>
</dbReference>
<dbReference type="EMBL" id="CAJHIT010000007">
    <property type="protein sequence ID" value="CAD6503566.1"/>
    <property type="molecule type" value="Genomic_DNA"/>
</dbReference>
<organism evidence="4 5">
    <name type="scientific">Blumeria graminis f. sp. triticale</name>
    <dbReference type="NCBI Taxonomy" id="1689686"/>
    <lineage>
        <taxon>Eukaryota</taxon>
        <taxon>Fungi</taxon>
        <taxon>Dikarya</taxon>
        <taxon>Ascomycota</taxon>
        <taxon>Pezizomycotina</taxon>
        <taxon>Leotiomycetes</taxon>
        <taxon>Erysiphales</taxon>
        <taxon>Erysiphaceae</taxon>
        <taxon>Blumeria</taxon>
    </lineage>
</organism>
<gene>
    <name evidence="4" type="ORF">BGTH12_LOCUS4924</name>
</gene>
<dbReference type="GO" id="GO:0051082">
    <property type="term" value="F:unfolded protein binding"/>
    <property type="evidence" value="ECO:0007669"/>
    <property type="project" value="InterPro"/>
</dbReference>
<evidence type="ECO:0000256" key="2">
    <source>
        <dbReference type="ARBA" id="ARBA00023186"/>
    </source>
</evidence>
<evidence type="ECO:0000256" key="1">
    <source>
        <dbReference type="ARBA" id="ARBA00008045"/>
    </source>
</evidence>
<dbReference type="InterPro" id="IPR002777">
    <property type="entry name" value="PFD_beta-like"/>
</dbReference>
<name>A0A9W4D3S5_BLUGR</name>
<proteinExistence type="inferred from homology"/>
<reference evidence="4" key="1">
    <citation type="submission" date="2020-10" db="EMBL/GenBank/DDBJ databases">
        <authorList>
            <person name="Muller C M."/>
        </authorList>
    </citation>
    <scope>NUCLEOTIDE SEQUENCE</scope>
    <source>
        <strain evidence="4">THUN-12</strain>
    </source>
</reference>
<keyword evidence="2" id="KW-0143">Chaperone</keyword>
<protein>
    <submittedName>
        <fullName evidence="4">BgTH12-03226</fullName>
    </submittedName>
</protein>
<dbReference type="AlphaFoldDB" id="A0A9W4D3S5"/>
<dbReference type="Pfam" id="PF01920">
    <property type="entry name" value="Prefoldin_2"/>
    <property type="match status" value="1"/>
</dbReference>
<dbReference type="GO" id="GO:0044183">
    <property type="term" value="F:protein folding chaperone"/>
    <property type="evidence" value="ECO:0007669"/>
    <property type="project" value="TreeGrafter"/>
</dbReference>
<dbReference type="Proteomes" id="UP000683417">
    <property type="component" value="Unassembled WGS sequence"/>
</dbReference>
<comment type="caution">
    <text evidence="4">The sequence shown here is derived from an EMBL/GenBank/DDBJ whole genome shotgun (WGS) entry which is preliminary data.</text>
</comment>